<keyword evidence="2" id="KW-1185">Reference proteome</keyword>
<dbReference type="PaxDb" id="8355-A0A1L8GMK7"/>
<sequence>MMQKEIVPCVCAFDMSELQAAIRNLILEERNQQHKINNLPRIGPPGTTASTYLSQRCTVADYPLTVWHVLGGKVYFEPMRVFKTQFQSSVGKGSVRRLKHRSDGLKLVHMSSAQKAEKHFSRFPEISRSPAHRTTRPLGSLKTFSPVSKKTSLYKSNSAQVAGVGAMSAPSLKAMLDCTSSNQGSPTTKFGRQQSLFPWP</sequence>
<reference evidence="3" key="1">
    <citation type="submission" date="2025-08" db="UniProtKB">
        <authorList>
            <consortium name="RefSeq"/>
        </authorList>
    </citation>
    <scope>IDENTIFICATION</scope>
    <source>
        <strain evidence="3">J_2021</strain>
        <tissue evidence="3">Erythrocytes</tissue>
    </source>
</reference>
<evidence type="ECO:0000313" key="3">
    <source>
        <dbReference type="RefSeq" id="XP_041446419.1"/>
    </source>
</evidence>
<proteinExistence type="predicted"/>
<name>A0A1L8GMK7_XENLA</name>
<dbReference type="RefSeq" id="XP_041446419.1">
    <property type="nucleotide sequence ID" value="XM_041590485.1"/>
</dbReference>
<organism evidence="2 3">
    <name type="scientific">Xenopus laevis</name>
    <name type="common">African clawed frog</name>
    <dbReference type="NCBI Taxonomy" id="8355"/>
    <lineage>
        <taxon>Eukaryota</taxon>
        <taxon>Metazoa</taxon>
        <taxon>Chordata</taxon>
        <taxon>Craniata</taxon>
        <taxon>Vertebrata</taxon>
        <taxon>Euteleostomi</taxon>
        <taxon>Amphibia</taxon>
        <taxon>Batrachia</taxon>
        <taxon>Anura</taxon>
        <taxon>Pipoidea</taxon>
        <taxon>Pipidae</taxon>
        <taxon>Xenopodinae</taxon>
        <taxon>Xenopus</taxon>
        <taxon>Xenopus</taxon>
    </lineage>
</organism>
<dbReference type="AlphaFoldDB" id="A0A1L8GMK7"/>
<protein>
    <submittedName>
        <fullName evidence="3">Uncharacterized protein LOC108714343</fullName>
    </submittedName>
</protein>
<dbReference type="KEGG" id="xla:108714343"/>
<evidence type="ECO:0000313" key="2">
    <source>
        <dbReference type="Proteomes" id="UP000186698"/>
    </source>
</evidence>
<gene>
    <name evidence="3" type="primary">LOC108714343</name>
</gene>
<dbReference type="GeneID" id="108714343"/>
<feature type="region of interest" description="Disordered" evidence="1">
    <location>
        <begin position="180"/>
        <end position="200"/>
    </location>
</feature>
<accession>A0A1L8GMK7</accession>
<dbReference type="Bgee" id="108714343">
    <property type="expression patterns" value="Expressed in neurula embryo and 3 other cell types or tissues"/>
</dbReference>
<dbReference type="Proteomes" id="UP000186698">
    <property type="component" value="Chromosome 4L"/>
</dbReference>
<evidence type="ECO:0000256" key="1">
    <source>
        <dbReference type="SAM" id="MobiDB-lite"/>
    </source>
</evidence>